<dbReference type="PANTHER" id="PTHR11439:SF524">
    <property type="entry name" value="RNA-DIRECTED DNA POLYMERASE, PROTEIN KINASE RLK-PELLE-DLSV FAMILY"/>
    <property type="match status" value="1"/>
</dbReference>
<feature type="domain" description="Reverse transcriptase Ty1/copia-type" evidence="1">
    <location>
        <begin position="128"/>
        <end position="239"/>
    </location>
</feature>
<dbReference type="Pfam" id="PF07727">
    <property type="entry name" value="RVT_2"/>
    <property type="match status" value="1"/>
</dbReference>
<protein>
    <recommendedName>
        <fullName evidence="1">Reverse transcriptase Ty1/copia-type domain-containing protein</fullName>
    </recommendedName>
</protein>
<proteinExistence type="predicted"/>
<evidence type="ECO:0000259" key="1">
    <source>
        <dbReference type="Pfam" id="PF07727"/>
    </source>
</evidence>
<dbReference type="EMBL" id="CP144754">
    <property type="protein sequence ID" value="WVZ97783.1"/>
    <property type="molecule type" value="Genomic_DNA"/>
</dbReference>
<dbReference type="InterPro" id="IPR043502">
    <property type="entry name" value="DNA/RNA_pol_sf"/>
</dbReference>
<organism evidence="2 3">
    <name type="scientific">Paspalum notatum var. saurae</name>
    <dbReference type="NCBI Taxonomy" id="547442"/>
    <lineage>
        <taxon>Eukaryota</taxon>
        <taxon>Viridiplantae</taxon>
        <taxon>Streptophyta</taxon>
        <taxon>Embryophyta</taxon>
        <taxon>Tracheophyta</taxon>
        <taxon>Spermatophyta</taxon>
        <taxon>Magnoliopsida</taxon>
        <taxon>Liliopsida</taxon>
        <taxon>Poales</taxon>
        <taxon>Poaceae</taxon>
        <taxon>PACMAD clade</taxon>
        <taxon>Panicoideae</taxon>
        <taxon>Andropogonodae</taxon>
        <taxon>Paspaleae</taxon>
        <taxon>Paspalinae</taxon>
        <taxon>Paspalum</taxon>
    </lineage>
</organism>
<evidence type="ECO:0000313" key="2">
    <source>
        <dbReference type="EMBL" id="WVZ97783.1"/>
    </source>
</evidence>
<dbReference type="Proteomes" id="UP001341281">
    <property type="component" value="Chromosome 10"/>
</dbReference>
<dbReference type="AlphaFoldDB" id="A0AAQ3XGD8"/>
<dbReference type="PANTHER" id="PTHR11439">
    <property type="entry name" value="GAG-POL-RELATED RETROTRANSPOSON"/>
    <property type="match status" value="1"/>
</dbReference>
<keyword evidence="3" id="KW-1185">Reference proteome</keyword>
<accession>A0AAQ3XGD8</accession>
<sequence>MQGAPPLATLRRITRSQTCSLKPVILLSPIQLDALQWPKNTKRSSTTTLSARFLGHPVPTWSRASVSSNINSMPMVHLPATKRAGWSGASHSITALTTTRPSVRWLSQPRSVSSSTSRFLRRPSIVSFIDPVAPNHVCLLQKSLYGLKQAPRAWYQRFTSPQTPPSSCTRKGDDLAYLLLYVDDIILTASSSALLQHVTALLHSKFAMTDLGALHHFLGISVTRSSDGLFLSQRQYAARPSVTLRRLHLTLKPIYLLLMVLPSLTPRSTSYWCSPVPHSDSSGSCICRTTSLFVHAQPVRAISCSNQARPALCEGHPLDRSSSWQVLSAALTAYSEADWAGCLDSRRSTSGYCVFLGDNLASWSSKHHTTELHVSIATMTIVYCDNVSAVYMTGNPFHHRRTKHHSLRT</sequence>
<dbReference type="CDD" id="cd09272">
    <property type="entry name" value="RNase_HI_RT_Ty1"/>
    <property type="match status" value="1"/>
</dbReference>
<dbReference type="InterPro" id="IPR013103">
    <property type="entry name" value="RVT_2"/>
</dbReference>
<dbReference type="SUPFAM" id="SSF56672">
    <property type="entry name" value="DNA/RNA polymerases"/>
    <property type="match status" value="1"/>
</dbReference>
<reference evidence="2 3" key="1">
    <citation type="submission" date="2024-02" db="EMBL/GenBank/DDBJ databases">
        <title>High-quality chromosome-scale genome assembly of Pensacola bahiagrass (Paspalum notatum Flugge var. saurae).</title>
        <authorList>
            <person name="Vega J.M."/>
            <person name="Podio M."/>
            <person name="Orjuela J."/>
            <person name="Siena L.A."/>
            <person name="Pessino S.C."/>
            <person name="Combes M.C."/>
            <person name="Mariac C."/>
            <person name="Albertini E."/>
            <person name="Pupilli F."/>
            <person name="Ortiz J.P.A."/>
            <person name="Leblanc O."/>
        </authorList>
    </citation>
    <scope>NUCLEOTIDE SEQUENCE [LARGE SCALE GENOMIC DNA]</scope>
    <source>
        <strain evidence="2">R1</strain>
        <tissue evidence="2">Leaf</tissue>
    </source>
</reference>
<evidence type="ECO:0000313" key="3">
    <source>
        <dbReference type="Proteomes" id="UP001341281"/>
    </source>
</evidence>
<name>A0AAQ3XGD8_PASNO</name>
<gene>
    <name evidence="2" type="ORF">U9M48_043295</name>
</gene>